<organism evidence="1 2">
    <name type="scientific">Leuconostoc gasicomitatum</name>
    <dbReference type="NCBI Taxonomy" id="115778"/>
    <lineage>
        <taxon>Bacteria</taxon>
        <taxon>Bacillati</taxon>
        <taxon>Bacillota</taxon>
        <taxon>Bacilli</taxon>
        <taxon>Lactobacillales</taxon>
        <taxon>Lactobacillaceae</taxon>
        <taxon>Leuconostoc</taxon>
        <taxon>Leuconostoc gelidum group</taxon>
    </lineage>
</organism>
<gene>
    <name evidence="1" type="ORF">C122C_0817</name>
</gene>
<sequence>MAEINLAQEIAHHLKMYSSEVEQDLQAAKKEVGEKAVQQLRSAGNFGDRTGRYRKGWKLKKVGDNYVIHNATDASLTHLLEKGHVLRNGGRSKSFVHIKPAEEMVITEFETLVRKRLS</sequence>
<dbReference type="InterPro" id="IPR010064">
    <property type="entry name" value="HK97-gp10_tail"/>
</dbReference>
<evidence type="ECO:0000313" key="2">
    <source>
        <dbReference type="Proteomes" id="UP000199271"/>
    </source>
</evidence>
<dbReference type="EMBL" id="FBSY01000007">
    <property type="protein sequence ID" value="CUW10552.1"/>
    <property type="molecule type" value="Genomic_DNA"/>
</dbReference>
<dbReference type="Proteomes" id="UP000199271">
    <property type="component" value="Unassembled WGS sequence"/>
</dbReference>
<protein>
    <submittedName>
        <fullName evidence="1">Prophage pi2 protein 37</fullName>
    </submittedName>
</protein>
<dbReference type="Pfam" id="PF04883">
    <property type="entry name" value="HK97-gp10_like"/>
    <property type="match status" value="1"/>
</dbReference>
<comment type="caution">
    <text evidence="1">The sequence shown here is derived from an EMBL/GenBank/DDBJ whole genome shotgun (WGS) entry which is preliminary data.</text>
</comment>
<accession>A0ABP2B3S3</accession>
<keyword evidence="2" id="KW-1185">Reference proteome</keyword>
<reference evidence="1 2" key="1">
    <citation type="submission" date="2015-12" db="EMBL/GenBank/DDBJ databases">
        <authorList>
            <person name="Andreevskaya M."/>
        </authorList>
    </citation>
    <scope>NUCLEOTIDE SEQUENCE [LARGE SCALE GENOMIC DNA]</scope>
    <source>
        <strain evidence="1 2">C122c</strain>
    </source>
</reference>
<evidence type="ECO:0000313" key="1">
    <source>
        <dbReference type="EMBL" id="CUW10552.1"/>
    </source>
</evidence>
<name>A0ABP2B3S3_9LACO</name>
<dbReference type="RefSeq" id="WP_089997593.1">
    <property type="nucleotide sequence ID" value="NZ_FBSY01000007.1"/>
</dbReference>
<proteinExistence type="predicted"/>